<accession>A0A7R9FNK3</accession>
<dbReference type="SUPFAM" id="SSF56399">
    <property type="entry name" value="ADP-ribosylation"/>
    <property type="match status" value="1"/>
</dbReference>
<keyword evidence="1" id="KW-0520">NAD</keyword>
<dbReference type="PROSITE" id="PS51059">
    <property type="entry name" value="PARP_CATALYTIC"/>
    <property type="match status" value="1"/>
</dbReference>
<dbReference type="PANTHER" id="PTHR45740:SF2">
    <property type="entry name" value="POLY [ADP-RIBOSE] POLYMERASE"/>
    <property type="match status" value="1"/>
</dbReference>
<evidence type="ECO:0000256" key="1">
    <source>
        <dbReference type="RuleBase" id="RU362114"/>
    </source>
</evidence>
<keyword evidence="1" id="KW-0808">Transferase</keyword>
<feature type="domain" description="PARP catalytic" evidence="2">
    <location>
        <begin position="193"/>
        <end position="403"/>
    </location>
</feature>
<name>A0A7R9FNK3_9CRUS</name>
<sequence length="424" mass="49101">DLVQDMLDLGNYPRIQSKQPGNTLHQYKDPPAHFAFPSPYQPEMQHLTPYNQIPALVPMEKLRLSTDNSIWERMEQLEMLIDIFPECDRSYLRKKCDECNGCATTLMDLVQDMLDLENYPRIQSKQPGNTLHQYKDPPVHFAFPSPYQPEMQHLTPYNQNFQATTGFPEDITLPGIRPPSYNLNDPEKAHPCFPSHWEPMPNDKLVMMVALDESSDEYKRVAGYLPQKLEVHRIERVQNPYFWEMYQNCRELFLRHHDRDLEKLNERYLWHGTRHENVPDICAKNLDWRYHGRCGAQAYGQGTYFSHTPHVSLKYAPPSASLHGGRCLLLVRVLVGKCAGGHALMKMPPSGCDTTVNNVSYPSIFVKYHDQEIYPEYVLVVKNRSRVAERRNEPYEVKTNSGMLNEEDLSRVQGGASRFGGTFL</sequence>
<reference evidence="3" key="1">
    <citation type="submission" date="2020-11" db="EMBL/GenBank/DDBJ databases">
        <authorList>
            <person name="Tran Van P."/>
        </authorList>
    </citation>
    <scope>NUCLEOTIDE SEQUENCE</scope>
</reference>
<dbReference type="Pfam" id="PF00644">
    <property type="entry name" value="PARP"/>
    <property type="match status" value="1"/>
</dbReference>
<proteinExistence type="predicted"/>
<dbReference type="EMBL" id="CAJPEV010002434">
    <property type="protein sequence ID" value="CAG0896861.1"/>
    <property type="molecule type" value="Genomic_DNA"/>
</dbReference>
<dbReference type="Proteomes" id="UP000677054">
    <property type="component" value="Unassembled WGS sequence"/>
</dbReference>
<keyword evidence="1" id="KW-0328">Glycosyltransferase</keyword>
<organism evidence="3">
    <name type="scientific">Darwinula stevensoni</name>
    <dbReference type="NCBI Taxonomy" id="69355"/>
    <lineage>
        <taxon>Eukaryota</taxon>
        <taxon>Metazoa</taxon>
        <taxon>Ecdysozoa</taxon>
        <taxon>Arthropoda</taxon>
        <taxon>Crustacea</taxon>
        <taxon>Oligostraca</taxon>
        <taxon>Ostracoda</taxon>
        <taxon>Podocopa</taxon>
        <taxon>Podocopida</taxon>
        <taxon>Darwinulocopina</taxon>
        <taxon>Darwinuloidea</taxon>
        <taxon>Darwinulidae</taxon>
        <taxon>Darwinula</taxon>
    </lineage>
</organism>
<keyword evidence="4" id="KW-1185">Reference proteome</keyword>
<dbReference type="AlphaFoldDB" id="A0A7R9FNK3"/>
<feature type="non-terminal residue" evidence="3">
    <location>
        <position position="424"/>
    </location>
</feature>
<dbReference type="GO" id="GO:1990404">
    <property type="term" value="F:NAD+-protein mono-ADP-ribosyltransferase activity"/>
    <property type="evidence" value="ECO:0007669"/>
    <property type="project" value="TreeGrafter"/>
</dbReference>
<evidence type="ECO:0000259" key="2">
    <source>
        <dbReference type="PROSITE" id="PS51059"/>
    </source>
</evidence>
<dbReference type="EC" id="2.4.2.-" evidence="1"/>
<dbReference type="GO" id="GO:0003950">
    <property type="term" value="F:NAD+ poly-ADP-ribosyltransferase activity"/>
    <property type="evidence" value="ECO:0007669"/>
    <property type="project" value="UniProtKB-UniRule"/>
</dbReference>
<dbReference type="Gene3D" id="3.90.228.10">
    <property type="match status" value="1"/>
</dbReference>
<evidence type="ECO:0000313" key="3">
    <source>
        <dbReference type="EMBL" id="CAD7249668.1"/>
    </source>
</evidence>
<dbReference type="OrthoDB" id="6133115at2759"/>
<dbReference type="EMBL" id="LR901951">
    <property type="protein sequence ID" value="CAD7249668.1"/>
    <property type="molecule type" value="Genomic_DNA"/>
</dbReference>
<dbReference type="PANTHER" id="PTHR45740">
    <property type="entry name" value="POLY [ADP-RIBOSE] POLYMERASE"/>
    <property type="match status" value="1"/>
</dbReference>
<evidence type="ECO:0000313" key="4">
    <source>
        <dbReference type="Proteomes" id="UP000677054"/>
    </source>
</evidence>
<dbReference type="InterPro" id="IPR051712">
    <property type="entry name" value="ARTD-AVP"/>
</dbReference>
<protein>
    <recommendedName>
        <fullName evidence="1">Poly [ADP-ribose] polymerase</fullName>
        <shortName evidence="1">PARP</shortName>
        <ecNumber evidence="1">2.4.2.-</ecNumber>
    </recommendedName>
</protein>
<dbReference type="InterPro" id="IPR012317">
    <property type="entry name" value="Poly(ADP-ribose)pol_cat_dom"/>
</dbReference>
<gene>
    <name evidence="3" type="ORF">DSTB1V02_LOCUS9456</name>
</gene>
<dbReference type="GO" id="GO:0005634">
    <property type="term" value="C:nucleus"/>
    <property type="evidence" value="ECO:0007669"/>
    <property type="project" value="TreeGrafter"/>
</dbReference>